<feature type="region of interest" description="Disordered" evidence="1">
    <location>
        <begin position="267"/>
        <end position="306"/>
    </location>
</feature>
<name>A0A699GT67_TANCI</name>
<organism evidence="2">
    <name type="scientific">Tanacetum cinerariifolium</name>
    <name type="common">Dalmatian daisy</name>
    <name type="synonym">Chrysanthemum cinerariifolium</name>
    <dbReference type="NCBI Taxonomy" id="118510"/>
    <lineage>
        <taxon>Eukaryota</taxon>
        <taxon>Viridiplantae</taxon>
        <taxon>Streptophyta</taxon>
        <taxon>Embryophyta</taxon>
        <taxon>Tracheophyta</taxon>
        <taxon>Spermatophyta</taxon>
        <taxon>Magnoliopsida</taxon>
        <taxon>eudicotyledons</taxon>
        <taxon>Gunneridae</taxon>
        <taxon>Pentapetalae</taxon>
        <taxon>asterids</taxon>
        <taxon>campanulids</taxon>
        <taxon>Asterales</taxon>
        <taxon>Asteraceae</taxon>
        <taxon>Asteroideae</taxon>
        <taxon>Anthemideae</taxon>
        <taxon>Anthemidinae</taxon>
        <taxon>Tanacetum</taxon>
    </lineage>
</organism>
<feature type="compositionally biased region" description="Acidic residues" evidence="1">
    <location>
        <begin position="290"/>
        <end position="306"/>
    </location>
</feature>
<accession>A0A699GT67</accession>
<evidence type="ECO:0000313" key="2">
    <source>
        <dbReference type="EMBL" id="GEV93255.1"/>
    </source>
</evidence>
<feature type="compositionally biased region" description="Basic residues" evidence="1">
    <location>
        <begin position="13"/>
        <end position="24"/>
    </location>
</feature>
<proteinExistence type="predicted"/>
<dbReference type="EMBL" id="BKCJ010039151">
    <property type="protein sequence ID" value="GEV93255.1"/>
    <property type="molecule type" value="Genomic_DNA"/>
</dbReference>
<sequence length="306" mass="33830">MFIKYSTGLIPLKKTRGKGSHGKKAIVSPKPASNEESDETDAKPPRKRTSRRRKLKGVHTLTPEEQLAADTMQAFKAIIKSIRSQPHARGSSKGIEIPTVSSATTPLPPHQVSTILLVLQQSTTPIPTPPITTKAPPITTVTFVVTTIPDPLPTICQRVYVLKKYVQELKYPQQDNFKDVIKDSMQANIINETPTTLAQSSAHAQSSLKAVESLSEYELKMLLFENMDKSRSYLTHDQHQALFDALLNSMSLDDAFVSGQADPKKILRKIDREDEDTLAGPNQEPACEMASDDVEQTVDDVVNDDD</sequence>
<gene>
    <name evidence="2" type="ORF">Tci_165232</name>
</gene>
<dbReference type="AlphaFoldDB" id="A0A699GT67"/>
<comment type="caution">
    <text evidence="2">The sequence shown here is derived from an EMBL/GenBank/DDBJ whole genome shotgun (WGS) entry which is preliminary data.</text>
</comment>
<reference evidence="2" key="1">
    <citation type="journal article" date="2019" name="Sci. Rep.">
        <title>Draft genome of Tanacetum cinerariifolium, the natural source of mosquito coil.</title>
        <authorList>
            <person name="Yamashiro T."/>
            <person name="Shiraishi A."/>
            <person name="Satake H."/>
            <person name="Nakayama K."/>
        </authorList>
    </citation>
    <scope>NUCLEOTIDE SEQUENCE</scope>
</reference>
<evidence type="ECO:0000256" key="1">
    <source>
        <dbReference type="SAM" id="MobiDB-lite"/>
    </source>
</evidence>
<feature type="region of interest" description="Disordered" evidence="1">
    <location>
        <begin position="1"/>
        <end position="59"/>
    </location>
</feature>
<protein>
    <submittedName>
        <fullName evidence="2">Uncharacterized protein</fullName>
    </submittedName>
</protein>
<feature type="compositionally biased region" description="Basic residues" evidence="1">
    <location>
        <begin position="45"/>
        <end position="57"/>
    </location>
</feature>